<name>A0A1J8QTT3_9AGAM</name>
<gene>
    <name evidence="1" type="ORF">AZE42_13917</name>
</gene>
<dbReference type="OrthoDB" id="2690041at2759"/>
<reference evidence="1 2" key="1">
    <citation type="submission" date="2016-03" db="EMBL/GenBank/DDBJ databases">
        <title>Comparative genomics of the ectomycorrhizal sister species Rhizopogon vinicolor and Rhizopogon vesiculosus (Basidiomycota: Boletales) reveals a divergence of the mating type B locus.</title>
        <authorList>
            <person name="Mujic A.B."/>
            <person name="Kuo A."/>
            <person name="Tritt A."/>
            <person name="Lipzen A."/>
            <person name="Chen C."/>
            <person name="Johnson J."/>
            <person name="Sharma A."/>
            <person name="Barry K."/>
            <person name="Grigoriev I.V."/>
            <person name="Spatafora J.W."/>
        </authorList>
    </citation>
    <scope>NUCLEOTIDE SEQUENCE [LARGE SCALE GENOMIC DNA]</scope>
    <source>
        <strain evidence="1 2">AM-OR11-056</strain>
    </source>
</reference>
<proteinExistence type="predicted"/>
<dbReference type="EMBL" id="LVVM01002356">
    <property type="protein sequence ID" value="OJA16793.1"/>
    <property type="molecule type" value="Genomic_DNA"/>
</dbReference>
<sequence>MKVRWSSTCVMLRRAYELSEDVDYFIGQLALQERDTTHHKKITNLELSQDEWTRAQKLISILGVSRHIS</sequence>
<feature type="non-terminal residue" evidence="1">
    <location>
        <position position="69"/>
    </location>
</feature>
<comment type="caution">
    <text evidence="1">The sequence shown here is derived from an EMBL/GenBank/DDBJ whole genome shotgun (WGS) entry which is preliminary data.</text>
</comment>
<dbReference type="AlphaFoldDB" id="A0A1J8QTT3"/>
<evidence type="ECO:0000313" key="2">
    <source>
        <dbReference type="Proteomes" id="UP000183567"/>
    </source>
</evidence>
<dbReference type="Proteomes" id="UP000183567">
    <property type="component" value="Unassembled WGS sequence"/>
</dbReference>
<dbReference type="STRING" id="180088.A0A1J8QTT3"/>
<protein>
    <submittedName>
        <fullName evidence="1">Uncharacterized protein</fullName>
    </submittedName>
</protein>
<organism evidence="1 2">
    <name type="scientific">Rhizopogon vesiculosus</name>
    <dbReference type="NCBI Taxonomy" id="180088"/>
    <lineage>
        <taxon>Eukaryota</taxon>
        <taxon>Fungi</taxon>
        <taxon>Dikarya</taxon>
        <taxon>Basidiomycota</taxon>
        <taxon>Agaricomycotina</taxon>
        <taxon>Agaricomycetes</taxon>
        <taxon>Agaricomycetidae</taxon>
        <taxon>Boletales</taxon>
        <taxon>Suillineae</taxon>
        <taxon>Rhizopogonaceae</taxon>
        <taxon>Rhizopogon</taxon>
    </lineage>
</organism>
<evidence type="ECO:0000313" key="1">
    <source>
        <dbReference type="EMBL" id="OJA16793.1"/>
    </source>
</evidence>
<accession>A0A1J8QTT3</accession>
<keyword evidence="2" id="KW-1185">Reference proteome</keyword>